<proteinExistence type="predicted"/>
<name>A0AAW8FNF7_9ACTN</name>
<organism evidence="1 2">
    <name type="scientific">Streptomyces canus</name>
    <dbReference type="NCBI Taxonomy" id="58343"/>
    <lineage>
        <taxon>Bacteria</taxon>
        <taxon>Bacillati</taxon>
        <taxon>Actinomycetota</taxon>
        <taxon>Actinomycetes</taxon>
        <taxon>Kitasatosporales</taxon>
        <taxon>Streptomycetaceae</taxon>
        <taxon>Streptomyces</taxon>
        <taxon>Streptomyces aurantiacus group</taxon>
    </lineage>
</organism>
<dbReference type="AlphaFoldDB" id="A0AAW8FNF7"/>
<evidence type="ECO:0000313" key="2">
    <source>
        <dbReference type="Proteomes" id="UP001234216"/>
    </source>
</evidence>
<dbReference type="Proteomes" id="UP001234216">
    <property type="component" value="Unassembled WGS sequence"/>
</dbReference>
<reference evidence="1" key="1">
    <citation type="submission" date="2023-07" db="EMBL/GenBank/DDBJ databases">
        <title>Comparative genomics of wheat-associated soil bacteria to identify genetic determinants of phenazine resistance.</title>
        <authorList>
            <person name="Mouncey N."/>
        </authorList>
    </citation>
    <scope>NUCLEOTIDE SEQUENCE</scope>
    <source>
        <strain evidence="1">V4I22</strain>
    </source>
</reference>
<protein>
    <recommendedName>
        <fullName evidence="3">RiboL-PSP-HEPN domain-containing protein</fullName>
    </recommendedName>
</protein>
<sequence>MPSMRYSNMSKRITELRNHLLPRPFDPLGLYTDRVYERTRSFRVLAHAEFEAYIEDRVVDVVTQAAATYSNSGTIRPSLIALVSHWEDGWPRPTSILSPPQKPAPDLEGRIAKARIGFVNFVRTQNHGIKEKNLLFMLFNVGVVEAEINRVWLQSVEDWAKLRGESAHKSGRVQTQPDPEKEYRKVKDIRSGFKDLDALLNSK</sequence>
<gene>
    <name evidence="1" type="ORF">QFZ22_007204</name>
</gene>
<evidence type="ECO:0008006" key="3">
    <source>
        <dbReference type="Google" id="ProtNLM"/>
    </source>
</evidence>
<dbReference type="EMBL" id="JAUSZV010000005">
    <property type="protein sequence ID" value="MDQ0911219.1"/>
    <property type="molecule type" value="Genomic_DNA"/>
</dbReference>
<comment type="caution">
    <text evidence="1">The sequence shown here is derived from an EMBL/GenBank/DDBJ whole genome shotgun (WGS) entry which is preliminary data.</text>
</comment>
<accession>A0AAW8FNF7</accession>
<evidence type="ECO:0000313" key="1">
    <source>
        <dbReference type="EMBL" id="MDQ0911219.1"/>
    </source>
</evidence>
<dbReference type="RefSeq" id="WP_306982509.1">
    <property type="nucleotide sequence ID" value="NZ_JAUSZV010000005.1"/>
</dbReference>